<evidence type="ECO:0000313" key="4">
    <source>
        <dbReference type="Proteomes" id="UP000195521"/>
    </source>
</evidence>
<dbReference type="AlphaFoldDB" id="A0A1Y1JHN7"/>
<dbReference type="Pfam" id="PF05795">
    <property type="entry name" value="Plasmodium_Vir"/>
    <property type="match status" value="1"/>
</dbReference>
<comment type="caution">
    <text evidence="3">The sequence shown here is derived from an EMBL/GenBank/DDBJ whole genome shotgun (WGS) entry which is preliminary data.</text>
</comment>
<proteinExistence type="predicted"/>
<organism evidence="3 4">
    <name type="scientific">Plasmodium gonderi</name>
    <dbReference type="NCBI Taxonomy" id="77519"/>
    <lineage>
        <taxon>Eukaryota</taxon>
        <taxon>Sar</taxon>
        <taxon>Alveolata</taxon>
        <taxon>Apicomplexa</taxon>
        <taxon>Aconoidasida</taxon>
        <taxon>Haemosporida</taxon>
        <taxon>Plasmodiidae</taxon>
        <taxon>Plasmodium</taxon>
        <taxon>Plasmodium (Plasmodium)</taxon>
    </lineage>
</organism>
<feature type="compositionally biased region" description="Basic and acidic residues" evidence="1">
    <location>
        <begin position="222"/>
        <end position="243"/>
    </location>
</feature>
<protein>
    <submittedName>
        <fullName evidence="3">Variable surface protein</fullName>
    </submittedName>
</protein>
<dbReference type="GeneID" id="39748768"/>
<evidence type="ECO:0000313" key="3">
    <source>
        <dbReference type="EMBL" id="GAW82036.1"/>
    </source>
</evidence>
<feature type="transmembrane region" description="Helical" evidence="2">
    <location>
        <begin position="257"/>
        <end position="278"/>
    </location>
</feature>
<evidence type="ECO:0000256" key="1">
    <source>
        <dbReference type="SAM" id="MobiDB-lite"/>
    </source>
</evidence>
<dbReference type="InterPro" id="IPR008780">
    <property type="entry name" value="Plasmodium_Vir"/>
</dbReference>
<feature type="region of interest" description="Disordered" evidence="1">
    <location>
        <begin position="222"/>
        <end position="245"/>
    </location>
</feature>
<sequence length="333" mass="39741">MKHIYQSEIKGQKNSYLTSDINYQILDKRFMGDGESNKCNFKNSTLNDDLYFFSFCASLIGNLKNLNNMTFLMLFDNSRCVYLDLWIYDRLNNGDIKYSKDSPEYQLIKEKVQELIKHYSTIKTCEFNFDTMNNIQFQKTKMLCDYPLIHNQIQFYLKKHIEKYTPEDDKYIKDILQLYNEVKAECETRDQKYCNMLNNIEKKYSFDLLKQLEEIKLDNPKTHSNLEGRELRPQAMPGEDKSMGDAATTDTIQGPRVWKAMLTVYVFVGISMIFFLIYKFSPYIPWLRDSPLIIKFIRIIKNKARKLKLMKEEHKTENTRFLMHEYLIGYDSM</sequence>
<name>A0A1Y1JHN7_PLAGO</name>
<dbReference type="OrthoDB" id="382684at2759"/>
<evidence type="ECO:0000256" key="2">
    <source>
        <dbReference type="SAM" id="Phobius"/>
    </source>
</evidence>
<accession>A0A1Y1JHN7</accession>
<keyword evidence="2" id="KW-0472">Membrane</keyword>
<keyword evidence="4" id="KW-1185">Reference proteome</keyword>
<reference evidence="4" key="1">
    <citation type="submission" date="2017-04" db="EMBL/GenBank/DDBJ databases">
        <title>Plasmodium gonderi genome.</title>
        <authorList>
            <person name="Arisue N."/>
            <person name="Honma H."/>
            <person name="Kawai S."/>
            <person name="Tougan T."/>
            <person name="Tanabe K."/>
            <person name="Horii T."/>
        </authorList>
    </citation>
    <scope>NUCLEOTIDE SEQUENCE [LARGE SCALE GENOMIC DNA]</scope>
    <source>
        <strain evidence="4">ATCC 30045</strain>
    </source>
</reference>
<keyword evidence="2" id="KW-1133">Transmembrane helix</keyword>
<dbReference type="RefSeq" id="XP_028544625.1">
    <property type="nucleotide sequence ID" value="XM_028688824.1"/>
</dbReference>
<dbReference type="EMBL" id="BDQF01000013">
    <property type="protein sequence ID" value="GAW82036.1"/>
    <property type="molecule type" value="Genomic_DNA"/>
</dbReference>
<gene>
    <name evidence="3" type="ORF">PGO_120280</name>
</gene>
<dbReference type="Proteomes" id="UP000195521">
    <property type="component" value="Unassembled WGS sequence"/>
</dbReference>
<keyword evidence="2" id="KW-0812">Transmembrane</keyword>